<dbReference type="CDD" id="cd03139">
    <property type="entry name" value="GATase1_PfpI_2"/>
    <property type="match status" value="1"/>
</dbReference>
<dbReference type="InterPro" id="IPR029062">
    <property type="entry name" value="Class_I_gatase-like"/>
</dbReference>
<dbReference type="Proteomes" id="UP001218188">
    <property type="component" value="Unassembled WGS sequence"/>
</dbReference>
<evidence type="ECO:0000313" key="3">
    <source>
        <dbReference type="EMBL" id="KAJ7019284.1"/>
    </source>
</evidence>
<keyword evidence="3" id="KW-0315">Glutamine amidotransferase</keyword>
<dbReference type="InterPro" id="IPR002818">
    <property type="entry name" value="DJ-1/PfpI"/>
</dbReference>
<proteinExistence type="predicted"/>
<gene>
    <name evidence="3" type="ORF">C8F04DRAFT_337560</name>
</gene>
<dbReference type="InterPro" id="IPR052158">
    <property type="entry name" value="INH-QAR"/>
</dbReference>
<protein>
    <submittedName>
        <fullName evidence="3">Class I glutamine amidotransferase-like protein</fullName>
    </submittedName>
</protein>
<keyword evidence="1" id="KW-0732">Signal</keyword>
<evidence type="ECO:0000259" key="2">
    <source>
        <dbReference type="Pfam" id="PF01965"/>
    </source>
</evidence>
<comment type="caution">
    <text evidence="3">The sequence shown here is derived from an EMBL/GenBank/DDBJ whole genome shotgun (WGS) entry which is preliminary data.</text>
</comment>
<evidence type="ECO:0000256" key="1">
    <source>
        <dbReference type="SAM" id="SignalP"/>
    </source>
</evidence>
<dbReference type="EMBL" id="JARJCM010000299">
    <property type="protein sequence ID" value="KAJ7019284.1"/>
    <property type="molecule type" value="Genomic_DNA"/>
</dbReference>
<dbReference type="SUPFAM" id="SSF52317">
    <property type="entry name" value="Class I glutamine amidotransferase-like"/>
    <property type="match status" value="1"/>
</dbReference>
<dbReference type="Pfam" id="PF01965">
    <property type="entry name" value="DJ-1_PfpI"/>
    <property type="match status" value="1"/>
</dbReference>
<evidence type="ECO:0000313" key="4">
    <source>
        <dbReference type="Proteomes" id="UP001218188"/>
    </source>
</evidence>
<dbReference type="AlphaFoldDB" id="A0AAD6WSG4"/>
<keyword evidence="4" id="KW-1185">Reference proteome</keyword>
<feature type="signal peptide" evidence="1">
    <location>
        <begin position="1"/>
        <end position="17"/>
    </location>
</feature>
<dbReference type="PANTHER" id="PTHR43130:SF15">
    <property type="entry name" value="THIJ_PFPI FAMILY PROTEIN (AFU_ORTHOLOGUE AFUA_5G14240)"/>
    <property type="match status" value="1"/>
</dbReference>
<name>A0AAD6WSG4_9AGAR</name>
<feature type="domain" description="DJ-1/PfpI" evidence="2">
    <location>
        <begin position="28"/>
        <end position="201"/>
    </location>
</feature>
<organism evidence="3 4">
    <name type="scientific">Mycena alexandri</name>
    <dbReference type="NCBI Taxonomy" id="1745969"/>
    <lineage>
        <taxon>Eukaryota</taxon>
        <taxon>Fungi</taxon>
        <taxon>Dikarya</taxon>
        <taxon>Basidiomycota</taxon>
        <taxon>Agaricomycotina</taxon>
        <taxon>Agaricomycetes</taxon>
        <taxon>Agaricomycetidae</taxon>
        <taxon>Agaricales</taxon>
        <taxon>Marasmiineae</taxon>
        <taxon>Mycenaceae</taxon>
        <taxon>Mycena</taxon>
    </lineage>
</organism>
<reference evidence="3" key="1">
    <citation type="submission" date="2023-03" db="EMBL/GenBank/DDBJ databases">
        <title>Massive genome expansion in bonnet fungi (Mycena s.s.) driven by repeated elements and novel gene families across ecological guilds.</title>
        <authorList>
            <consortium name="Lawrence Berkeley National Laboratory"/>
            <person name="Harder C.B."/>
            <person name="Miyauchi S."/>
            <person name="Viragh M."/>
            <person name="Kuo A."/>
            <person name="Thoen E."/>
            <person name="Andreopoulos B."/>
            <person name="Lu D."/>
            <person name="Skrede I."/>
            <person name="Drula E."/>
            <person name="Henrissat B."/>
            <person name="Morin E."/>
            <person name="Kohler A."/>
            <person name="Barry K."/>
            <person name="LaButti K."/>
            <person name="Morin E."/>
            <person name="Salamov A."/>
            <person name="Lipzen A."/>
            <person name="Mereny Z."/>
            <person name="Hegedus B."/>
            <person name="Baldrian P."/>
            <person name="Stursova M."/>
            <person name="Weitz H."/>
            <person name="Taylor A."/>
            <person name="Grigoriev I.V."/>
            <person name="Nagy L.G."/>
            <person name="Martin F."/>
            <person name="Kauserud H."/>
        </authorList>
    </citation>
    <scope>NUCLEOTIDE SEQUENCE</scope>
    <source>
        <strain evidence="3">CBHHK200</strain>
    </source>
</reference>
<dbReference type="PANTHER" id="PTHR43130">
    <property type="entry name" value="ARAC-FAMILY TRANSCRIPTIONAL REGULATOR"/>
    <property type="match status" value="1"/>
</dbReference>
<sequence>MFKLLILFVSLAGQATAATTNLPVSFGVVLFPAFQALDVFGPLDALNLLAFQYPVNLSLIAGTLDPVSTKPRSGAMNPMNSNFSESVLPTHTFATAPPLDVLIVPGGLGTRATDLNDTIDFVRETFPTLQYFVSVCTGAGIAARAGILDGKDATTNKRAWNSTVVWGPQTNWITHARWVVDGNIWTTSGVSAGLDGMLAFIDAIYGADVALNIANGMEYVRVTNSSDDPFADLYGL</sequence>
<dbReference type="Gene3D" id="3.40.50.880">
    <property type="match status" value="1"/>
</dbReference>
<accession>A0AAD6WSG4</accession>
<feature type="chain" id="PRO_5042020908" evidence="1">
    <location>
        <begin position="18"/>
        <end position="236"/>
    </location>
</feature>